<evidence type="ECO:0000256" key="3">
    <source>
        <dbReference type="ARBA" id="ARBA00023125"/>
    </source>
</evidence>
<evidence type="ECO:0000313" key="7">
    <source>
        <dbReference type="Proteomes" id="UP000481109"/>
    </source>
</evidence>
<dbReference type="PRINTS" id="PR00039">
    <property type="entry name" value="HTHLYSR"/>
</dbReference>
<dbReference type="InterPro" id="IPR000847">
    <property type="entry name" value="LysR_HTH_N"/>
</dbReference>
<sequence length="287" mass="31144">MELRQLRYALAVAETRNFTRAARQCYVAQSALSHQIGSLERELGVQLFARTSRRVELTPAGEAFLVRAKQCVEAAELAAAEAAAAVGEVRGSLKIGIIPTVAAVDIPTVLQRYRERYPQVKVSLHVGSSDAMSAQVTAGELDVAFLGLPASREPQGVETRELAREKLVAVVAPDHALADQSKVTLRRLAESPFADFPVGSQGRSQSDLAFEAAELEREVAYELMSAELMLRIVSRGLAVALLPSPIAHAYPDVRVLSVIDGPRRAEYVAWSKFNPTPATRAFLETLP</sequence>
<dbReference type="SUPFAM" id="SSF46785">
    <property type="entry name" value="Winged helix' DNA-binding domain"/>
    <property type="match status" value="1"/>
</dbReference>
<dbReference type="CDD" id="cd08436">
    <property type="entry name" value="PBP2_LTTR_like_3"/>
    <property type="match status" value="1"/>
</dbReference>
<evidence type="ECO:0000256" key="4">
    <source>
        <dbReference type="ARBA" id="ARBA00023163"/>
    </source>
</evidence>
<dbReference type="FunFam" id="1.10.10.10:FF:000001">
    <property type="entry name" value="LysR family transcriptional regulator"/>
    <property type="match status" value="1"/>
</dbReference>
<comment type="caution">
    <text evidence="6">The sequence shown here is derived from an EMBL/GenBank/DDBJ whole genome shotgun (WGS) entry which is preliminary data.</text>
</comment>
<dbReference type="GO" id="GO:0032993">
    <property type="term" value="C:protein-DNA complex"/>
    <property type="evidence" value="ECO:0007669"/>
    <property type="project" value="TreeGrafter"/>
</dbReference>
<keyword evidence="2" id="KW-0805">Transcription regulation</keyword>
<dbReference type="InterPro" id="IPR036390">
    <property type="entry name" value="WH_DNA-bd_sf"/>
</dbReference>
<dbReference type="Gene3D" id="1.10.10.10">
    <property type="entry name" value="Winged helix-like DNA-binding domain superfamily/Winged helix DNA-binding domain"/>
    <property type="match status" value="1"/>
</dbReference>
<keyword evidence="4" id="KW-0804">Transcription</keyword>
<dbReference type="PANTHER" id="PTHR30346:SF30">
    <property type="entry name" value="SMALL NEUTRAL PROTEASE REGULATORY PROTEIN"/>
    <property type="match status" value="1"/>
</dbReference>
<comment type="similarity">
    <text evidence="1">Belongs to the LysR transcriptional regulatory family.</text>
</comment>
<dbReference type="InterPro" id="IPR005119">
    <property type="entry name" value="LysR_subst-bd"/>
</dbReference>
<dbReference type="Pfam" id="PF03466">
    <property type="entry name" value="LysR_substrate"/>
    <property type="match status" value="1"/>
</dbReference>
<name>A0A6G4XKR2_9ACTN</name>
<feature type="domain" description="HTH lysR-type" evidence="5">
    <location>
        <begin position="1"/>
        <end position="58"/>
    </location>
</feature>
<proteinExistence type="inferred from homology"/>
<dbReference type="AlphaFoldDB" id="A0A6G4XKR2"/>
<dbReference type="SUPFAM" id="SSF53850">
    <property type="entry name" value="Periplasmic binding protein-like II"/>
    <property type="match status" value="1"/>
</dbReference>
<evidence type="ECO:0000313" key="6">
    <source>
        <dbReference type="EMBL" id="NGO78166.1"/>
    </source>
</evidence>
<organism evidence="6 7">
    <name type="scientific">Streptomyces mesophilus</name>
    <dbReference type="NCBI Taxonomy" id="1775132"/>
    <lineage>
        <taxon>Bacteria</taxon>
        <taxon>Bacillati</taxon>
        <taxon>Actinomycetota</taxon>
        <taxon>Actinomycetes</taxon>
        <taxon>Kitasatosporales</taxon>
        <taxon>Streptomycetaceae</taxon>
        <taxon>Streptomyces</taxon>
    </lineage>
</organism>
<dbReference type="GO" id="GO:0003677">
    <property type="term" value="F:DNA binding"/>
    <property type="evidence" value="ECO:0007669"/>
    <property type="project" value="UniProtKB-KW"/>
</dbReference>
<reference evidence="6 7" key="1">
    <citation type="submission" date="2020-02" db="EMBL/GenBank/DDBJ databases">
        <title>Whole-genome analyses of novel actinobacteria.</title>
        <authorList>
            <person name="Sahin N."/>
            <person name="Tokatli A."/>
        </authorList>
    </citation>
    <scope>NUCLEOTIDE SEQUENCE [LARGE SCALE GENOMIC DNA]</scope>
    <source>
        <strain evidence="6 7">YC504</strain>
    </source>
</reference>
<dbReference type="RefSeq" id="WP_165333621.1">
    <property type="nucleotide sequence ID" value="NZ_JAAKZW010000091.1"/>
</dbReference>
<keyword evidence="3" id="KW-0238">DNA-binding</keyword>
<dbReference type="Gene3D" id="3.40.190.290">
    <property type="match status" value="1"/>
</dbReference>
<dbReference type="GO" id="GO:0003700">
    <property type="term" value="F:DNA-binding transcription factor activity"/>
    <property type="evidence" value="ECO:0007669"/>
    <property type="project" value="InterPro"/>
</dbReference>
<dbReference type="InterPro" id="IPR036388">
    <property type="entry name" value="WH-like_DNA-bd_sf"/>
</dbReference>
<dbReference type="PROSITE" id="PS50931">
    <property type="entry name" value="HTH_LYSR"/>
    <property type="match status" value="1"/>
</dbReference>
<evidence type="ECO:0000256" key="1">
    <source>
        <dbReference type="ARBA" id="ARBA00009437"/>
    </source>
</evidence>
<keyword evidence="7" id="KW-1185">Reference proteome</keyword>
<dbReference type="EMBL" id="JAAKZW010000091">
    <property type="protein sequence ID" value="NGO78166.1"/>
    <property type="molecule type" value="Genomic_DNA"/>
</dbReference>
<dbReference type="PANTHER" id="PTHR30346">
    <property type="entry name" value="TRANSCRIPTIONAL DUAL REGULATOR HCAR-RELATED"/>
    <property type="match status" value="1"/>
</dbReference>
<evidence type="ECO:0000256" key="2">
    <source>
        <dbReference type="ARBA" id="ARBA00023015"/>
    </source>
</evidence>
<dbReference type="Proteomes" id="UP000481109">
    <property type="component" value="Unassembled WGS sequence"/>
</dbReference>
<evidence type="ECO:0000259" key="5">
    <source>
        <dbReference type="PROSITE" id="PS50931"/>
    </source>
</evidence>
<gene>
    <name evidence="6" type="ORF">G6045_21220</name>
</gene>
<protein>
    <submittedName>
        <fullName evidence="6">LysR family transcriptional regulator</fullName>
    </submittedName>
</protein>
<accession>A0A6G4XKR2</accession>
<dbReference type="Pfam" id="PF00126">
    <property type="entry name" value="HTH_1"/>
    <property type="match status" value="1"/>
</dbReference>